<dbReference type="InterPro" id="IPR015422">
    <property type="entry name" value="PyrdxlP-dep_Trfase_small"/>
</dbReference>
<reference evidence="14 15" key="1">
    <citation type="submission" date="2019-07" db="EMBL/GenBank/DDBJ databases">
        <title>The pathways for chlorine oxyanion respiration interact through the shared metabolite chlorate.</title>
        <authorList>
            <person name="Barnum T.P."/>
            <person name="Cheng Y."/>
            <person name="Hill K.A."/>
            <person name="Lucas L.N."/>
            <person name="Carlson H.K."/>
            <person name="Coates J.D."/>
        </authorList>
    </citation>
    <scope>NUCLEOTIDE SEQUENCE [LARGE SCALE GENOMIC DNA]</scope>
    <source>
        <strain evidence="14 15">SFB-3</strain>
    </source>
</reference>
<dbReference type="InterPro" id="IPR001085">
    <property type="entry name" value="Ser_HO-MeTrfase"/>
</dbReference>
<dbReference type="RefSeq" id="WP_144309623.1">
    <property type="nucleotide sequence ID" value="NZ_VMNK01000008.1"/>
</dbReference>
<evidence type="ECO:0000256" key="1">
    <source>
        <dbReference type="ARBA" id="ARBA00001528"/>
    </source>
</evidence>
<dbReference type="PROSITE" id="PS00096">
    <property type="entry name" value="SHMT"/>
    <property type="match status" value="1"/>
</dbReference>
<dbReference type="OrthoDB" id="9803846at2"/>
<gene>
    <name evidence="11" type="primary">glyA</name>
    <name evidence="14" type="ORF">FHP91_10840</name>
</gene>
<comment type="caution">
    <text evidence="11">Lacks conserved residue(s) required for the propagation of feature annotation.</text>
</comment>
<dbReference type="PANTHER" id="PTHR11680:SF50">
    <property type="entry name" value="SERINE HYDROXYMETHYLTRANSFERASE"/>
    <property type="match status" value="1"/>
</dbReference>
<dbReference type="InterPro" id="IPR015421">
    <property type="entry name" value="PyrdxlP-dep_Trfase_major"/>
</dbReference>
<evidence type="ECO:0000256" key="10">
    <source>
        <dbReference type="ARBA" id="ARBA00022898"/>
    </source>
</evidence>
<dbReference type="GO" id="GO:0035999">
    <property type="term" value="P:tetrahydrofolate interconversion"/>
    <property type="evidence" value="ECO:0007669"/>
    <property type="project" value="UniProtKB-UniRule"/>
</dbReference>
<feature type="site" description="Plays an important role in substrate specificity" evidence="11">
    <location>
        <position position="228"/>
    </location>
</feature>
<sequence length="417" mass="44652">MFDKTMQIAGYDPELWGAIEAERLRQEDHIELIASENYASPRVMQAQGTVLTNKYAEGYPRKRYYGGCEHVDVVEQLAIDRVKQLFGADWANVQPHSGSQANAAVYLALIKPGDTILGMSLAHGGHLTHGAKVNFSGKIFNAVQYGVTDEGVIDYDALEAQAVECQPKMIVAGFSAYARHLDFPRFRAIADKVGALLFVDMAHVAGLVATGLYPNPVPFADIVTSTTHKTLRGPRGGIIIGRANAEIEKKIASMVFPGTQGGPLMHVIAAKAVAFKEALEPAFADYQKDVIANARAMAAVFIERGYKIVSGGTDDHLFLVDLIAKGMTGKAADAALGAAHITVNMNTVPNDPQSPFVTSGIRIGAPAVTTRGFGITEVSALAGWICDILDDIDNPAVIDAVRAKVAEVCARFPVYGR</sequence>
<comment type="similarity">
    <text evidence="4 11">Belongs to the SHMT family.</text>
</comment>
<evidence type="ECO:0000256" key="12">
    <source>
        <dbReference type="PIRSR" id="PIRSR000412-50"/>
    </source>
</evidence>
<dbReference type="EMBL" id="VMNK01000008">
    <property type="protein sequence ID" value="TVO57074.1"/>
    <property type="molecule type" value="Genomic_DNA"/>
</dbReference>
<keyword evidence="10 11" id="KW-0663">Pyridoxal phosphate</keyword>
<evidence type="ECO:0000256" key="5">
    <source>
        <dbReference type="ARBA" id="ARBA00011738"/>
    </source>
</evidence>
<evidence type="ECO:0000256" key="8">
    <source>
        <dbReference type="ARBA" id="ARBA00022605"/>
    </source>
</evidence>
<feature type="domain" description="Serine hydroxymethyltransferase-like" evidence="13">
    <location>
        <begin position="10"/>
        <end position="385"/>
    </location>
</feature>
<dbReference type="GO" id="GO:0005829">
    <property type="term" value="C:cytosol"/>
    <property type="evidence" value="ECO:0007669"/>
    <property type="project" value="TreeGrafter"/>
</dbReference>
<evidence type="ECO:0000256" key="6">
    <source>
        <dbReference type="ARBA" id="ARBA00022490"/>
    </source>
</evidence>
<dbReference type="Proteomes" id="UP000319502">
    <property type="component" value="Unassembled WGS sequence"/>
</dbReference>
<keyword evidence="6 11" id="KW-0963">Cytoplasm</keyword>
<dbReference type="GO" id="GO:0030170">
    <property type="term" value="F:pyridoxal phosphate binding"/>
    <property type="evidence" value="ECO:0007669"/>
    <property type="project" value="UniProtKB-UniRule"/>
</dbReference>
<comment type="catalytic activity">
    <reaction evidence="1 11">
        <text>(6R)-5,10-methylene-5,6,7,8-tetrahydrofolate + glycine + H2O = (6S)-5,6,7,8-tetrahydrofolate + L-serine</text>
        <dbReference type="Rhea" id="RHEA:15481"/>
        <dbReference type="ChEBI" id="CHEBI:15377"/>
        <dbReference type="ChEBI" id="CHEBI:15636"/>
        <dbReference type="ChEBI" id="CHEBI:33384"/>
        <dbReference type="ChEBI" id="CHEBI:57305"/>
        <dbReference type="ChEBI" id="CHEBI:57453"/>
        <dbReference type="EC" id="2.1.2.1"/>
    </reaction>
</comment>
<protein>
    <recommendedName>
        <fullName evidence="11">Serine hydroxymethyltransferase</fullName>
        <shortName evidence="11">SHMT</shortName>
        <shortName evidence="11">Serine methylase</shortName>
        <ecNumber evidence="11">2.1.2.1</ecNumber>
    </recommendedName>
</protein>
<dbReference type="Gene3D" id="3.40.640.10">
    <property type="entry name" value="Type I PLP-dependent aspartate aminotransferase-like (Major domain)"/>
    <property type="match status" value="1"/>
</dbReference>
<keyword evidence="15" id="KW-1185">Reference proteome</keyword>
<keyword evidence="8 11" id="KW-0028">Amino-acid biosynthesis</keyword>
<keyword evidence="9 11" id="KW-0808">Transferase</keyword>
<evidence type="ECO:0000256" key="9">
    <source>
        <dbReference type="ARBA" id="ARBA00022679"/>
    </source>
</evidence>
<dbReference type="PANTHER" id="PTHR11680">
    <property type="entry name" value="SERINE HYDROXYMETHYLTRANSFERASE"/>
    <property type="match status" value="1"/>
</dbReference>
<dbReference type="GO" id="GO:0008168">
    <property type="term" value="F:methyltransferase activity"/>
    <property type="evidence" value="ECO:0007669"/>
    <property type="project" value="UniProtKB-KW"/>
</dbReference>
<dbReference type="HAMAP" id="MF_00051">
    <property type="entry name" value="SHMT"/>
    <property type="match status" value="1"/>
</dbReference>
<dbReference type="InterPro" id="IPR039429">
    <property type="entry name" value="SHMT-like_dom"/>
</dbReference>
<keyword evidence="14" id="KW-0489">Methyltransferase</keyword>
<dbReference type="SUPFAM" id="SSF53383">
    <property type="entry name" value="PLP-dependent transferases"/>
    <property type="match status" value="1"/>
</dbReference>
<proteinExistence type="inferred from homology"/>
<comment type="cofactor">
    <cofactor evidence="2 11 12">
        <name>pyridoxal 5'-phosphate</name>
        <dbReference type="ChEBI" id="CHEBI:597326"/>
    </cofactor>
</comment>
<evidence type="ECO:0000256" key="11">
    <source>
        <dbReference type="HAMAP-Rule" id="MF_00051"/>
    </source>
</evidence>
<dbReference type="GO" id="GO:0004372">
    <property type="term" value="F:glycine hydroxymethyltransferase activity"/>
    <property type="evidence" value="ECO:0007669"/>
    <property type="project" value="UniProtKB-UniRule"/>
</dbReference>
<dbReference type="Gene3D" id="3.90.1150.10">
    <property type="entry name" value="Aspartate Aminotransferase, domain 1"/>
    <property type="match status" value="1"/>
</dbReference>
<keyword evidence="7 11" id="KW-0554">One-carbon metabolism</keyword>
<dbReference type="InterPro" id="IPR015424">
    <property type="entry name" value="PyrdxlP-dep_Trfase"/>
</dbReference>
<evidence type="ECO:0000259" key="13">
    <source>
        <dbReference type="Pfam" id="PF00464"/>
    </source>
</evidence>
<comment type="pathway">
    <text evidence="11">One-carbon metabolism; tetrahydrofolate interconversion.</text>
</comment>
<dbReference type="InterPro" id="IPR019798">
    <property type="entry name" value="Ser_HO-MeTrfase_PLP_BS"/>
</dbReference>
<dbReference type="FunFam" id="3.90.1150.10:FF:000003">
    <property type="entry name" value="Serine hydroxymethyltransferase"/>
    <property type="match status" value="1"/>
</dbReference>
<dbReference type="AlphaFoldDB" id="A0A557QVY1"/>
<organism evidence="14 15">
    <name type="scientific">Denitromonas halophila</name>
    <dbReference type="NCBI Taxonomy" id="1629404"/>
    <lineage>
        <taxon>Bacteria</taxon>
        <taxon>Pseudomonadati</taxon>
        <taxon>Pseudomonadota</taxon>
        <taxon>Betaproteobacteria</taxon>
        <taxon>Rhodocyclales</taxon>
        <taxon>Zoogloeaceae</taxon>
        <taxon>Denitromonas</taxon>
    </lineage>
</organism>
<dbReference type="EC" id="2.1.2.1" evidence="11"/>
<evidence type="ECO:0000313" key="14">
    <source>
        <dbReference type="EMBL" id="TVO57074.1"/>
    </source>
</evidence>
<evidence type="ECO:0000256" key="4">
    <source>
        <dbReference type="ARBA" id="ARBA00006376"/>
    </source>
</evidence>
<comment type="subunit">
    <text evidence="5 11">Homodimer.</text>
</comment>
<feature type="binding site" evidence="11">
    <location>
        <position position="121"/>
    </location>
    <ligand>
        <name>(6S)-5,6,7,8-tetrahydrofolate</name>
        <dbReference type="ChEBI" id="CHEBI:57453"/>
    </ligand>
</feature>
<feature type="binding site" evidence="11">
    <location>
        <begin position="354"/>
        <end position="356"/>
    </location>
    <ligand>
        <name>(6S)-5,6,7,8-tetrahydrofolate</name>
        <dbReference type="ChEBI" id="CHEBI:57453"/>
    </ligand>
</feature>
<evidence type="ECO:0000313" key="15">
    <source>
        <dbReference type="Proteomes" id="UP000319502"/>
    </source>
</evidence>
<dbReference type="GO" id="GO:0019264">
    <property type="term" value="P:glycine biosynthetic process from serine"/>
    <property type="evidence" value="ECO:0007669"/>
    <property type="project" value="UniProtKB-UniRule"/>
</dbReference>
<comment type="caution">
    <text evidence="14">The sequence shown here is derived from an EMBL/GenBank/DDBJ whole genome shotgun (WGS) entry which is preliminary data.</text>
</comment>
<dbReference type="NCBIfam" id="NF000586">
    <property type="entry name" value="PRK00011.1"/>
    <property type="match status" value="1"/>
</dbReference>
<feature type="binding site" evidence="11">
    <location>
        <begin position="125"/>
        <end position="127"/>
    </location>
    <ligand>
        <name>(6S)-5,6,7,8-tetrahydrofolate</name>
        <dbReference type="ChEBI" id="CHEBI:57453"/>
    </ligand>
</feature>
<evidence type="ECO:0000256" key="2">
    <source>
        <dbReference type="ARBA" id="ARBA00001933"/>
    </source>
</evidence>
<dbReference type="UniPathway" id="UPA00288">
    <property type="reaction ID" value="UER01023"/>
</dbReference>
<dbReference type="PIRSF" id="PIRSF000412">
    <property type="entry name" value="SHMT"/>
    <property type="match status" value="1"/>
</dbReference>
<feature type="modified residue" description="N6-(pyridoxal phosphate)lysine" evidence="11 12">
    <location>
        <position position="229"/>
    </location>
</feature>
<accession>A0A557QVY1</accession>
<evidence type="ECO:0000256" key="3">
    <source>
        <dbReference type="ARBA" id="ARBA00004496"/>
    </source>
</evidence>
<name>A0A557QVY1_9RHOO</name>
<comment type="subcellular location">
    <subcellularLocation>
        <location evidence="3 11">Cytoplasm</location>
    </subcellularLocation>
</comment>
<dbReference type="GO" id="GO:0032259">
    <property type="term" value="P:methylation"/>
    <property type="evidence" value="ECO:0007669"/>
    <property type="project" value="UniProtKB-KW"/>
</dbReference>
<dbReference type="InterPro" id="IPR049943">
    <property type="entry name" value="Ser_HO-MeTrfase-like"/>
</dbReference>
<dbReference type="Pfam" id="PF00464">
    <property type="entry name" value="SHMT"/>
    <property type="match status" value="1"/>
</dbReference>
<dbReference type="UniPathway" id="UPA00193"/>
<dbReference type="FunFam" id="3.40.640.10:FF:000001">
    <property type="entry name" value="Serine hydroxymethyltransferase"/>
    <property type="match status" value="1"/>
</dbReference>
<dbReference type="CDD" id="cd00378">
    <property type="entry name" value="SHMT"/>
    <property type="match status" value="1"/>
</dbReference>
<evidence type="ECO:0000256" key="7">
    <source>
        <dbReference type="ARBA" id="ARBA00022563"/>
    </source>
</evidence>
<comment type="function">
    <text evidence="11">Catalyzes the reversible interconversion of serine and glycine with tetrahydrofolate (THF) serving as the one-carbon carrier. This reaction serves as the major source of one-carbon groups required for the biosynthesis of purines, thymidylate, methionine, and other important biomolecules. Also exhibits THF-independent aldolase activity toward beta-hydroxyamino acids, producing glycine and aldehydes, via a retro-aldol mechanism.</text>
</comment>
<comment type="pathway">
    <text evidence="11">Amino-acid biosynthesis; glycine biosynthesis; glycine from L-serine: step 1/1.</text>
</comment>